<dbReference type="AlphaFoldDB" id="A0A7W0CFP2"/>
<evidence type="ECO:0000256" key="3">
    <source>
        <dbReference type="ARBA" id="ARBA00022989"/>
    </source>
</evidence>
<comment type="subcellular location">
    <subcellularLocation>
        <location evidence="1">Membrane</location>
        <topology evidence="1">Multi-pass membrane protein</topology>
    </subcellularLocation>
</comment>
<evidence type="ECO:0000256" key="5">
    <source>
        <dbReference type="SAM" id="Phobius"/>
    </source>
</evidence>
<dbReference type="InterPro" id="IPR007110">
    <property type="entry name" value="Ig-like_dom"/>
</dbReference>
<proteinExistence type="predicted"/>
<dbReference type="GO" id="GO:0016020">
    <property type="term" value="C:membrane"/>
    <property type="evidence" value="ECO:0007669"/>
    <property type="project" value="UniProtKB-SubCell"/>
</dbReference>
<dbReference type="EMBL" id="JACDUR010000001">
    <property type="protein sequence ID" value="MBA2890144.1"/>
    <property type="molecule type" value="Genomic_DNA"/>
</dbReference>
<feature type="domain" description="Ig-like" evidence="6">
    <location>
        <begin position="24"/>
        <end position="104"/>
    </location>
</feature>
<sequence>MAIGRSAGLRALAEPLLTLLYPVPKVALVIPLLLVLGGVMDATRAGETARIGVIALGCVISIVVSAHHASSAVDPRLIWTARSGGLTTTSTTSAATSVSGLWLC</sequence>
<evidence type="ECO:0000259" key="6">
    <source>
        <dbReference type="PROSITE" id="PS50835"/>
    </source>
</evidence>
<dbReference type="InterPro" id="IPR035906">
    <property type="entry name" value="MetI-like_sf"/>
</dbReference>
<accession>A0A7W0CFP2</accession>
<gene>
    <name evidence="7" type="ORF">HNR30_001479</name>
</gene>
<reference evidence="7 8" key="1">
    <citation type="submission" date="2020-07" db="EMBL/GenBank/DDBJ databases">
        <title>Genomic Encyclopedia of Type Strains, Phase IV (KMG-IV): sequencing the most valuable type-strain genomes for metagenomic binning, comparative biology and taxonomic classification.</title>
        <authorList>
            <person name="Goeker M."/>
        </authorList>
    </citation>
    <scope>NUCLEOTIDE SEQUENCE [LARGE SCALE GENOMIC DNA]</scope>
    <source>
        <strain evidence="7 8">DSM 45533</strain>
    </source>
</reference>
<keyword evidence="3 5" id="KW-1133">Transmembrane helix</keyword>
<keyword evidence="4 5" id="KW-0472">Membrane</keyword>
<dbReference type="PROSITE" id="PS50835">
    <property type="entry name" value="IG_LIKE"/>
    <property type="match status" value="1"/>
</dbReference>
<evidence type="ECO:0000256" key="4">
    <source>
        <dbReference type="ARBA" id="ARBA00023136"/>
    </source>
</evidence>
<name>A0A7W0CFP2_9ACTN</name>
<evidence type="ECO:0000313" key="7">
    <source>
        <dbReference type="EMBL" id="MBA2890144.1"/>
    </source>
</evidence>
<evidence type="ECO:0000256" key="1">
    <source>
        <dbReference type="ARBA" id="ARBA00004141"/>
    </source>
</evidence>
<comment type="caution">
    <text evidence="7">The sequence shown here is derived from an EMBL/GenBank/DDBJ whole genome shotgun (WGS) entry which is preliminary data.</text>
</comment>
<dbReference type="Gene3D" id="1.10.3720.10">
    <property type="entry name" value="MetI-like"/>
    <property type="match status" value="1"/>
</dbReference>
<keyword evidence="2 5" id="KW-0812">Transmembrane</keyword>
<dbReference type="RefSeq" id="WP_181608862.1">
    <property type="nucleotide sequence ID" value="NZ_BAABAM010000001.1"/>
</dbReference>
<protein>
    <submittedName>
        <fullName evidence="7">ABC-type nitrate/sulfonate/bicarbonate transport system permease component</fullName>
    </submittedName>
</protein>
<dbReference type="SUPFAM" id="SSF161098">
    <property type="entry name" value="MetI-like"/>
    <property type="match status" value="1"/>
</dbReference>
<evidence type="ECO:0000313" key="8">
    <source>
        <dbReference type="Proteomes" id="UP000530928"/>
    </source>
</evidence>
<evidence type="ECO:0000256" key="2">
    <source>
        <dbReference type="ARBA" id="ARBA00022692"/>
    </source>
</evidence>
<organism evidence="7 8">
    <name type="scientific">Nonomuraea soli</name>
    <dbReference type="NCBI Taxonomy" id="1032476"/>
    <lineage>
        <taxon>Bacteria</taxon>
        <taxon>Bacillati</taxon>
        <taxon>Actinomycetota</taxon>
        <taxon>Actinomycetes</taxon>
        <taxon>Streptosporangiales</taxon>
        <taxon>Streptosporangiaceae</taxon>
        <taxon>Nonomuraea</taxon>
    </lineage>
</organism>
<feature type="transmembrane region" description="Helical" evidence="5">
    <location>
        <begin position="19"/>
        <end position="39"/>
    </location>
</feature>
<keyword evidence="8" id="KW-1185">Reference proteome</keyword>
<dbReference type="Proteomes" id="UP000530928">
    <property type="component" value="Unassembled WGS sequence"/>
</dbReference>
<feature type="transmembrane region" description="Helical" evidence="5">
    <location>
        <begin position="51"/>
        <end position="69"/>
    </location>
</feature>